<reference evidence="2" key="1">
    <citation type="submission" date="2010-06" db="EMBL/GenBank/DDBJ databases">
        <authorList>
            <person name="Muzny D."/>
            <person name="Qin X."/>
            <person name="Buhay C."/>
            <person name="Dugan-Rocha S."/>
            <person name="Ding Y."/>
            <person name="Chen G."/>
            <person name="Hawes A."/>
            <person name="Holder M."/>
            <person name="Jhangiani S."/>
            <person name="Johnson A."/>
            <person name="Khan Z."/>
            <person name="Li Z."/>
            <person name="Liu W."/>
            <person name="Liu X."/>
            <person name="Perez L."/>
            <person name="Shen H."/>
            <person name="Wang Q."/>
            <person name="Watt J."/>
            <person name="Xi L."/>
            <person name="Xin Y."/>
            <person name="Zhou J."/>
            <person name="Deng J."/>
            <person name="Jiang H."/>
            <person name="Liu Y."/>
            <person name="Qu J."/>
            <person name="Song X.-Z."/>
            <person name="Zhang L."/>
            <person name="Villasana D."/>
            <person name="Johnson A."/>
            <person name="Liu J."/>
            <person name="Liyanage D."/>
            <person name="Lorensuhewa L."/>
            <person name="Robinson T."/>
            <person name="Song A."/>
            <person name="Song B.-B."/>
            <person name="Dinh H."/>
            <person name="Thornton R."/>
            <person name="Coyle M."/>
            <person name="Francisco L."/>
            <person name="Jackson L."/>
            <person name="Javaid M."/>
            <person name="Korchina V."/>
            <person name="Kovar C."/>
            <person name="Mata R."/>
            <person name="Mathew T."/>
            <person name="Ngo R."/>
            <person name="Nguyen L."/>
            <person name="Nguyen N."/>
            <person name="Okwuonu G."/>
            <person name="Ongeri F."/>
            <person name="Pham C."/>
            <person name="Simmons D."/>
            <person name="Wilczek-Boney K."/>
            <person name="Hale W."/>
            <person name="Jakkamsetti A."/>
            <person name="Pham P."/>
            <person name="Ruth R."/>
            <person name="San Lucas F."/>
            <person name="Warren J."/>
            <person name="Zhang J."/>
            <person name="Zhao Z."/>
            <person name="Zhou C."/>
            <person name="Zhu D."/>
            <person name="Lee S."/>
            <person name="Bess C."/>
            <person name="Blankenburg K."/>
            <person name="Forbes L."/>
            <person name="Fu Q."/>
            <person name="Gubbala S."/>
            <person name="Hirani K."/>
            <person name="Jayaseelan J.C."/>
            <person name="Lara F."/>
            <person name="Munidasa M."/>
            <person name="Palculict T."/>
            <person name="Patil S."/>
            <person name="Pu L.-L."/>
            <person name="Saada N."/>
            <person name="Tang L."/>
            <person name="Weissenberger G."/>
            <person name="Zhu Y."/>
            <person name="Hemphill L."/>
            <person name="Shang Y."/>
            <person name="Youmans B."/>
            <person name="Ayvaz T."/>
            <person name="Ross M."/>
            <person name="Santibanez J."/>
            <person name="Aqrawi P."/>
            <person name="Gross S."/>
            <person name="Joshi V."/>
            <person name="Fowler G."/>
            <person name="Nazareth L."/>
            <person name="Reid J."/>
            <person name="Worley K."/>
            <person name="Petrosino J."/>
            <person name="Highlander S."/>
            <person name="Gibbs R."/>
        </authorList>
    </citation>
    <scope>NUCLEOTIDE SEQUENCE [LARGE SCALE GENOMIC DNA]</scope>
    <source>
        <strain evidence="2">ATCC 33030</strain>
    </source>
</reference>
<proteinExistence type="predicted"/>
<dbReference type="EMBL" id="ACLJ02000003">
    <property type="protein sequence ID" value="EFK54204.1"/>
    <property type="molecule type" value="Genomic_DNA"/>
</dbReference>
<feature type="region of interest" description="Disordered" evidence="1">
    <location>
        <begin position="27"/>
        <end position="62"/>
    </location>
</feature>
<dbReference type="HOGENOM" id="CLU_1114347_0_0_11"/>
<dbReference type="OrthoDB" id="4411627at2"/>
<evidence type="ECO:0000256" key="1">
    <source>
        <dbReference type="SAM" id="MobiDB-lite"/>
    </source>
</evidence>
<gene>
    <name evidence="2" type="ORF">HMPREF0291_11861</name>
</gene>
<comment type="caution">
    <text evidence="2">The sequence shown here is derived from an EMBL/GenBank/DDBJ whole genome shotgun (WGS) entry which is preliminary data.</text>
</comment>
<dbReference type="eggNOG" id="ENOG5031PNK">
    <property type="taxonomic scope" value="Bacteria"/>
</dbReference>
<evidence type="ECO:0000313" key="3">
    <source>
        <dbReference type="Proteomes" id="UP000004208"/>
    </source>
</evidence>
<feature type="compositionally biased region" description="Low complexity" evidence="1">
    <location>
        <begin position="43"/>
        <end position="60"/>
    </location>
</feature>
<keyword evidence="3" id="KW-1185">Reference proteome</keyword>
<name>D7WDH3_9CORY</name>
<accession>D7WDH3</accession>
<sequence>MLTSRALKTIGASVAASTLLLVAGCSSDEQGNAEGPATETQGESAEAAPSEETAAENSESAEVKDLSQLFDGVTFKSEQVVTQSPEQIKDLLQVMKDVQAADMFEFDPPECGEEFQRNQDDFNDEDVSPETFTAGDVQTDGFAVVAYDLSVTKDPERDRTTPDSEKCGNYSFTSPAGVMSVAAEELPFTADADGGYAVIQRTDSEMEQMSTYNTVAEKNGTLVSLSVNDPSEENIKAAEETLGMILDRL</sequence>
<organism evidence="2 3">
    <name type="scientific">Corynebacterium genitalium ATCC 33030</name>
    <dbReference type="NCBI Taxonomy" id="585529"/>
    <lineage>
        <taxon>Bacteria</taxon>
        <taxon>Bacillati</taxon>
        <taxon>Actinomycetota</taxon>
        <taxon>Actinomycetes</taxon>
        <taxon>Mycobacteriales</taxon>
        <taxon>Corynebacteriaceae</taxon>
        <taxon>Corynebacterium</taxon>
    </lineage>
</organism>
<dbReference type="PROSITE" id="PS51257">
    <property type="entry name" value="PROKAR_LIPOPROTEIN"/>
    <property type="match status" value="1"/>
</dbReference>
<evidence type="ECO:0008006" key="4">
    <source>
        <dbReference type="Google" id="ProtNLM"/>
    </source>
</evidence>
<evidence type="ECO:0000313" key="2">
    <source>
        <dbReference type="EMBL" id="EFK54204.1"/>
    </source>
</evidence>
<dbReference type="AlphaFoldDB" id="D7WDH3"/>
<dbReference type="Proteomes" id="UP000004208">
    <property type="component" value="Unassembled WGS sequence"/>
</dbReference>
<dbReference type="RefSeq" id="WP_005290613.1">
    <property type="nucleotide sequence ID" value="NZ_CM000961.1"/>
</dbReference>
<protein>
    <recommendedName>
        <fullName evidence="4">DUF5642 domain-containing protein</fullName>
    </recommendedName>
</protein>